<dbReference type="InterPro" id="IPR046700">
    <property type="entry name" value="DUF6570"/>
</dbReference>
<dbReference type="EMBL" id="NBNE01011527">
    <property type="protein sequence ID" value="OWY96514.1"/>
    <property type="molecule type" value="Genomic_DNA"/>
</dbReference>
<evidence type="ECO:0000313" key="3">
    <source>
        <dbReference type="Proteomes" id="UP000198211"/>
    </source>
</evidence>
<evidence type="ECO:0000259" key="1">
    <source>
        <dbReference type="Pfam" id="PF20209"/>
    </source>
</evidence>
<evidence type="ECO:0000313" key="2">
    <source>
        <dbReference type="EMBL" id="OWY96514.1"/>
    </source>
</evidence>
<dbReference type="Proteomes" id="UP000198211">
    <property type="component" value="Unassembled WGS sequence"/>
</dbReference>
<name>A0A225UTR7_9STRA</name>
<feature type="domain" description="DUF6570" evidence="1">
    <location>
        <begin position="95"/>
        <end position="211"/>
    </location>
</feature>
<proteinExistence type="predicted"/>
<protein>
    <recommendedName>
        <fullName evidence="1">DUF6570 domain-containing protein</fullName>
    </recommendedName>
</protein>
<accession>A0A225UTR7</accession>
<comment type="caution">
    <text evidence="2">The sequence shown here is derived from an EMBL/GenBank/DDBJ whole genome shotgun (WGS) entry which is preliminary data.</text>
</comment>
<reference evidence="3" key="1">
    <citation type="submission" date="2017-03" db="EMBL/GenBank/DDBJ databases">
        <title>Phytopthora megakarya and P. palmivora, two closely related causual agents of cacao black pod achieved similar genome size and gene model numbers by different mechanisms.</title>
        <authorList>
            <person name="Ali S."/>
            <person name="Shao J."/>
            <person name="Larry D.J."/>
            <person name="Kronmiller B."/>
            <person name="Shen D."/>
            <person name="Strem M.D."/>
            <person name="Melnick R.L."/>
            <person name="Guiltinan M.J."/>
            <person name="Tyler B.M."/>
            <person name="Meinhardt L.W."/>
            <person name="Bailey B.A."/>
        </authorList>
    </citation>
    <scope>NUCLEOTIDE SEQUENCE [LARGE SCALE GENOMIC DNA]</scope>
    <source>
        <strain evidence="3">zdho120</strain>
    </source>
</reference>
<gene>
    <name evidence="2" type="ORF">PHMEG_00033201</name>
</gene>
<dbReference type="OrthoDB" id="126251at2759"/>
<organism evidence="2 3">
    <name type="scientific">Phytophthora megakarya</name>
    <dbReference type="NCBI Taxonomy" id="4795"/>
    <lineage>
        <taxon>Eukaryota</taxon>
        <taxon>Sar</taxon>
        <taxon>Stramenopiles</taxon>
        <taxon>Oomycota</taxon>
        <taxon>Peronosporomycetes</taxon>
        <taxon>Peronosporales</taxon>
        <taxon>Peronosporaceae</taxon>
        <taxon>Phytophthora</taxon>
    </lineage>
</organism>
<dbReference type="AlphaFoldDB" id="A0A225UTR7"/>
<sequence>MAELVYGVCDCLHPAARDKAVCVRAGFSILDAMKARLKPPPDLPDSLHAYYDASDLNPMLNDVMLSPQGISIFDSQVKVQMCTPCRKSITDKQCKNIPMFAIANELYISQLPSKFNDSPSVENAMLNLAQPMHYISVVQGGKHSSLFFRADPAQMLPVDIATEGSVGVTLVGSMTPMQKAVACTRYDVRISRVNEQLTWYRYDNNRLYFDIAENSN</sequence>
<dbReference type="Pfam" id="PF20209">
    <property type="entry name" value="DUF6570"/>
    <property type="match status" value="1"/>
</dbReference>
<keyword evidence="3" id="KW-1185">Reference proteome</keyword>